<evidence type="ECO:0000313" key="2">
    <source>
        <dbReference type="EMBL" id="TWT26970.1"/>
    </source>
</evidence>
<dbReference type="InterPro" id="IPR029058">
    <property type="entry name" value="AB_hydrolase_fold"/>
</dbReference>
<accession>A0A5C5UNE5</accession>
<comment type="caution">
    <text evidence="2">The sequence shown here is derived from an EMBL/GenBank/DDBJ whole genome shotgun (WGS) entry which is preliminary data.</text>
</comment>
<protein>
    <submittedName>
        <fullName evidence="2">Alpha/beta hydrolase</fullName>
    </submittedName>
</protein>
<dbReference type="Proteomes" id="UP000320791">
    <property type="component" value="Unassembled WGS sequence"/>
</dbReference>
<dbReference type="InterPro" id="IPR022742">
    <property type="entry name" value="Hydrolase_4"/>
</dbReference>
<dbReference type="RefSeq" id="WP_146323788.1">
    <property type="nucleotide sequence ID" value="NZ_BAABLR010000015.1"/>
</dbReference>
<keyword evidence="3" id="KW-1185">Reference proteome</keyword>
<keyword evidence="2" id="KW-0378">Hydrolase</keyword>
<dbReference type="AlphaFoldDB" id="A0A5C5UNE5"/>
<name>A0A5C5UNE5_9CORY</name>
<evidence type="ECO:0000259" key="1">
    <source>
        <dbReference type="Pfam" id="PF12146"/>
    </source>
</evidence>
<feature type="domain" description="Serine aminopeptidase S33" evidence="1">
    <location>
        <begin position="55"/>
        <end position="308"/>
    </location>
</feature>
<dbReference type="InterPro" id="IPR051044">
    <property type="entry name" value="MAG_DAG_Lipase"/>
</dbReference>
<sequence>MKELPLAPDWTTDILGSDYQRRTFALGPDPDGEGTVIATLVRRRGPATSDPNAPAMVFVHGMSDYFFHTHVAEFFTAAGWAVYGVDLRKCGRSWREGQRWHHTSELKFYFADLTAVFDYVRSHHPTVVWNGHSTGGLTLALWFDYLRRRDPARHADIAGAVLNSPWLELMYARPKVHIGTLLYNVLGKIRPAKQLAIDPLGSYGKSLHTSEYGDWDYNVAYKPFGGQPKNYAWLRTILLNQRSIHRGDIECELPLLVLCSTETWLRPEFSERVHSADGVLDVHQIRRWARTLSPDVTIAPIPGARHDVYLSRPEPLATALETTLRWASSLIDAPPSRPDQK</sequence>
<reference evidence="2 3" key="1">
    <citation type="submission" date="2019-08" db="EMBL/GenBank/DDBJ databases">
        <authorList>
            <person name="Lei W."/>
        </authorList>
    </citation>
    <scope>NUCLEOTIDE SEQUENCE [LARGE SCALE GENOMIC DNA]</scope>
    <source>
        <strain evidence="2 3">CCUG 58627</strain>
    </source>
</reference>
<dbReference type="GO" id="GO:0016787">
    <property type="term" value="F:hydrolase activity"/>
    <property type="evidence" value="ECO:0007669"/>
    <property type="project" value="UniProtKB-KW"/>
</dbReference>
<dbReference type="PANTHER" id="PTHR11614">
    <property type="entry name" value="PHOSPHOLIPASE-RELATED"/>
    <property type="match status" value="1"/>
</dbReference>
<dbReference type="Gene3D" id="3.40.50.1820">
    <property type="entry name" value="alpha/beta hydrolase"/>
    <property type="match status" value="1"/>
</dbReference>
<organism evidence="2 3">
    <name type="scientific">Corynebacterium canis</name>
    <dbReference type="NCBI Taxonomy" id="679663"/>
    <lineage>
        <taxon>Bacteria</taxon>
        <taxon>Bacillati</taxon>
        <taxon>Actinomycetota</taxon>
        <taxon>Actinomycetes</taxon>
        <taxon>Mycobacteriales</taxon>
        <taxon>Corynebacteriaceae</taxon>
        <taxon>Corynebacterium</taxon>
    </lineage>
</organism>
<gene>
    <name evidence="2" type="ORF">FRX94_03775</name>
</gene>
<dbReference type="SUPFAM" id="SSF53474">
    <property type="entry name" value="alpha/beta-Hydrolases"/>
    <property type="match status" value="1"/>
</dbReference>
<dbReference type="EMBL" id="VOHM01000005">
    <property type="protein sequence ID" value="TWT26970.1"/>
    <property type="molecule type" value="Genomic_DNA"/>
</dbReference>
<proteinExistence type="predicted"/>
<dbReference type="Pfam" id="PF12146">
    <property type="entry name" value="Hydrolase_4"/>
    <property type="match status" value="1"/>
</dbReference>
<evidence type="ECO:0000313" key="3">
    <source>
        <dbReference type="Proteomes" id="UP000320791"/>
    </source>
</evidence>
<dbReference type="OrthoDB" id="9801217at2"/>